<reference evidence="2" key="1">
    <citation type="submission" date="2011-01" db="EMBL/GenBank/DDBJ databases">
        <title>Evolutionary Significance of Chromosomal Super-Integrons in Vibrio vulnificus Strains.</title>
        <authorList>
            <person name="Shu H.Y."/>
            <person name="Wu K.M."/>
            <person name="Liu T.T."/>
            <person name="Liu Y.M."/>
            <person name="Liao T.L."/>
            <person name="Hor L.I."/>
            <person name="Tsai S.F."/>
            <person name="Chen C.Y."/>
        </authorList>
    </citation>
    <scope>NUCLEOTIDE SEQUENCE</scope>
    <source>
        <strain evidence="2">CECT4999</strain>
    </source>
</reference>
<organism evidence="2">
    <name type="scientific">Vibrio vulnificus</name>
    <dbReference type="NCBI Taxonomy" id="672"/>
    <lineage>
        <taxon>Bacteria</taxon>
        <taxon>Pseudomonadati</taxon>
        <taxon>Pseudomonadota</taxon>
        <taxon>Gammaproteobacteria</taxon>
        <taxon>Vibrionales</taxon>
        <taxon>Vibrionaceae</taxon>
        <taxon>Vibrio</taxon>
    </lineage>
</organism>
<keyword evidence="1" id="KW-0472">Membrane</keyword>
<accession>A0A6S4Q119</accession>
<evidence type="ECO:0000313" key="2">
    <source>
        <dbReference type="EMBL" id="BBE38811.1"/>
    </source>
</evidence>
<protein>
    <submittedName>
        <fullName evidence="2">Uncharacterized protein</fullName>
    </submittedName>
</protein>
<keyword evidence="1" id="KW-0812">Transmembrane</keyword>
<sequence>MDWFMLDRTNEYFLRGVAIVFFLKAALVSYVALKEEFYVAIIIVSVVTLLLLCTTVVVAHSLAIKFGGSGFEPESKWLPGIMGAISVHSESYFSNTAWMQSLNDITQLFIAFFWLLVWLFFLHIYPLNSKMQVSKSENYP</sequence>
<dbReference type="AlphaFoldDB" id="A0A6S4Q119"/>
<keyword evidence="1" id="KW-1133">Transmembrane helix</keyword>
<dbReference type="EMBL" id="AB609751">
    <property type="protein sequence ID" value="BBE38811.1"/>
    <property type="molecule type" value="Genomic_DNA"/>
</dbReference>
<evidence type="ECO:0000256" key="1">
    <source>
        <dbReference type="SAM" id="Phobius"/>
    </source>
</evidence>
<feature type="transmembrane region" description="Helical" evidence="1">
    <location>
        <begin position="38"/>
        <end position="64"/>
    </location>
</feature>
<proteinExistence type="predicted"/>
<feature type="transmembrane region" description="Helical" evidence="1">
    <location>
        <begin position="12"/>
        <end position="32"/>
    </location>
</feature>
<name>A0A6S4Q119_VIBVL</name>
<feature type="transmembrane region" description="Helical" evidence="1">
    <location>
        <begin position="105"/>
        <end position="125"/>
    </location>
</feature>